<dbReference type="PANTHER" id="PTHR47359:SF3">
    <property type="entry name" value="NLP_P60 DOMAIN-CONTAINING PROTEIN-RELATED"/>
    <property type="match status" value="1"/>
</dbReference>
<evidence type="ECO:0000256" key="5">
    <source>
        <dbReference type="SAM" id="MobiDB-lite"/>
    </source>
</evidence>
<dbReference type="InterPro" id="IPR051794">
    <property type="entry name" value="PG_Endopeptidase_C40"/>
</dbReference>
<sequence>MTPQATPPTESLPQQTTPWAAPMTPQATPPTESLPQQTTPWAATTTVNAPMAENMWAVAPDPEPVPAVGGRGLAAVTFARAQTGKPCVWGATGPDSYDSSSLIRAAWRAAGVDLPRTAQDQARAGTPVSLTNLQPGDLVFFHADARHVGLFTGDGMMVHAPAPGAVIREEPVFATGEAAVHSAVRPA</sequence>
<dbReference type="InterPro" id="IPR038765">
    <property type="entry name" value="Papain-like_cys_pep_sf"/>
</dbReference>
<evidence type="ECO:0000256" key="2">
    <source>
        <dbReference type="ARBA" id="ARBA00022670"/>
    </source>
</evidence>
<dbReference type="SUPFAM" id="SSF54001">
    <property type="entry name" value="Cysteine proteinases"/>
    <property type="match status" value="1"/>
</dbReference>
<dbReference type="AlphaFoldDB" id="A0A5N8W8T7"/>
<comment type="caution">
    <text evidence="7">The sequence shown here is derived from an EMBL/GenBank/DDBJ whole genome shotgun (WGS) entry which is preliminary data.</text>
</comment>
<dbReference type="GO" id="GO:0008234">
    <property type="term" value="F:cysteine-type peptidase activity"/>
    <property type="evidence" value="ECO:0007669"/>
    <property type="project" value="UniProtKB-KW"/>
</dbReference>
<evidence type="ECO:0000256" key="1">
    <source>
        <dbReference type="ARBA" id="ARBA00007074"/>
    </source>
</evidence>
<feature type="domain" description="NlpC/P60" evidence="6">
    <location>
        <begin position="69"/>
        <end position="187"/>
    </location>
</feature>
<dbReference type="OrthoDB" id="5177647at2"/>
<keyword evidence="2" id="KW-0645">Protease</keyword>
<dbReference type="Gene3D" id="3.90.1720.10">
    <property type="entry name" value="endopeptidase domain like (from Nostoc punctiforme)"/>
    <property type="match status" value="1"/>
</dbReference>
<evidence type="ECO:0000313" key="7">
    <source>
        <dbReference type="EMBL" id="MPY43246.1"/>
    </source>
</evidence>
<feature type="compositionally biased region" description="Polar residues" evidence="5">
    <location>
        <begin position="1"/>
        <end position="12"/>
    </location>
</feature>
<proteinExistence type="inferred from homology"/>
<evidence type="ECO:0000313" key="8">
    <source>
        <dbReference type="Proteomes" id="UP000326979"/>
    </source>
</evidence>
<comment type="similarity">
    <text evidence="1">Belongs to the peptidase C40 family.</text>
</comment>
<dbReference type="EMBL" id="VJZE01000211">
    <property type="protein sequence ID" value="MPY43246.1"/>
    <property type="molecule type" value="Genomic_DNA"/>
</dbReference>
<keyword evidence="4" id="KW-0788">Thiol protease</keyword>
<dbReference type="GO" id="GO:0006508">
    <property type="term" value="P:proteolysis"/>
    <property type="evidence" value="ECO:0007669"/>
    <property type="project" value="UniProtKB-KW"/>
</dbReference>
<keyword evidence="8" id="KW-1185">Reference proteome</keyword>
<evidence type="ECO:0000256" key="4">
    <source>
        <dbReference type="ARBA" id="ARBA00022807"/>
    </source>
</evidence>
<reference evidence="7 8" key="1">
    <citation type="submission" date="2019-07" db="EMBL/GenBank/DDBJ databases">
        <title>New species of Amycolatopsis and Streptomyces.</title>
        <authorList>
            <person name="Duangmal K."/>
            <person name="Teo W.F.A."/>
            <person name="Lipun K."/>
        </authorList>
    </citation>
    <scope>NUCLEOTIDE SEQUENCE [LARGE SCALE GENOMIC DNA]</scope>
    <source>
        <strain evidence="7 8">TISTR 2346</strain>
    </source>
</reference>
<dbReference type="Proteomes" id="UP000326979">
    <property type="component" value="Unassembled WGS sequence"/>
</dbReference>
<evidence type="ECO:0000259" key="6">
    <source>
        <dbReference type="PROSITE" id="PS51935"/>
    </source>
</evidence>
<protein>
    <recommendedName>
        <fullName evidence="6">NlpC/P60 domain-containing protein</fullName>
    </recommendedName>
</protein>
<dbReference type="Pfam" id="PF00877">
    <property type="entry name" value="NLPC_P60"/>
    <property type="match status" value="1"/>
</dbReference>
<dbReference type="PROSITE" id="PS51935">
    <property type="entry name" value="NLPC_P60"/>
    <property type="match status" value="1"/>
</dbReference>
<feature type="region of interest" description="Disordered" evidence="5">
    <location>
        <begin position="1"/>
        <end position="39"/>
    </location>
</feature>
<name>A0A5N8W8T7_9ACTN</name>
<evidence type="ECO:0000256" key="3">
    <source>
        <dbReference type="ARBA" id="ARBA00022801"/>
    </source>
</evidence>
<gene>
    <name evidence="7" type="ORF">FNH04_26040</name>
</gene>
<keyword evidence="3" id="KW-0378">Hydrolase</keyword>
<organism evidence="7 8">
    <name type="scientific">Streptomyces phyllanthi</name>
    <dbReference type="NCBI Taxonomy" id="1803180"/>
    <lineage>
        <taxon>Bacteria</taxon>
        <taxon>Bacillati</taxon>
        <taxon>Actinomycetota</taxon>
        <taxon>Actinomycetes</taxon>
        <taxon>Kitasatosporales</taxon>
        <taxon>Streptomycetaceae</taxon>
        <taxon>Streptomyces</taxon>
    </lineage>
</organism>
<accession>A0A5N8W8T7</accession>
<dbReference type="InterPro" id="IPR000064">
    <property type="entry name" value="NLP_P60_dom"/>
</dbReference>
<dbReference type="PANTHER" id="PTHR47359">
    <property type="entry name" value="PEPTIDOGLYCAN DL-ENDOPEPTIDASE CWLO"/>
    <property type="match status" value="1"/>
</dbReference>
<feature type="compositionally biased region" description="Low complexity" evidence="5">
    <location>
        <begin position="13"/>
        <end position="39"/>
    </location>
</feature>